<feature type="domain" description="BHLH" evidence="5">
    <location>
        <begin position="172"/>
        <end position="223"/>
    </location>
</feature>
<keyword evidence="7" id="KW-1185">Reference proteome</keyword>
<dbReference type="InterPro" id="IPR039704">
    <property type="entry name" value="Myogenic_factor"/>
</dbReference>
<proteinExistence type="predicted"/>
<evidence type="ECO:0000313" key="6">
    <source>
        <dbReference type="EMBL" id="KAF2904568.1"/>
    </source>
</evidence>
<dbReference type="Pfam" id="PF00010">
    <property type="entry name" value="HLH"/>
    <property type="match status" value="1"/>
</dbReference>
<dbReference type="FunFam" id="4.10.280.10:FF:000005">
    <property type="entry name" value="Myogenic factor"/>
    <property type="match status" value="1"/>
</dbReference>
<evidence type="ECO:0000256" key="4">
    <source>
        <dbReference type="SAM" id="MobiDB-lite"/>
    </source>
</evidence>
<dbReference type="AlphaFoldDB" id="A0A8K0DE95"/>
<dbReference type="GO" id="GO:0007517">
    <property type="term" value="P:muscle organ development"/>
    <property type="evidence" value="ECO:0007669"/>
    <property type="project" value="InterPro"/>
</dbReference>
<name>A0A8K0DE95_IGNLU</name>
<organism evidence="6 7">
    <name type="scientific">Ignelater luminosus</name>
    <name type="common">Cucubano</name>
    <name type="synonym">Pyrophorus luminosus</name>
    <dbReference type="NCBI Taxonomy" id="2038154"/>
    <lineage>
        <taxon>Eukaryota</taxon>
        <taxon>Metazoa</taxon>
        <taxon>Ecdysozoa</taxon>
        <taxon>Arthropoda</taxon>
        <taxon>Hexapoda</taxon>
        <taxon>Insecta</taxon>
        <taxon>Pterygota</taxon>
        <taxon>Neoptera</taxon>
        <taxon>Endopterygota</taxon>
        <taxon>Coleoptera</taxon>
        <taxon>Polyphaga</taxon>
        <taxon>Elateriformia</taxon>
        <taxon>Elateroidea</taxon>
        <taxon>Elateridae</taxon>
        <taxon>Agrypninae</taxon>
        <taxon>Pyrophorini</taxon>
        <taxon>Ignelater</taxon>
    </lineage>
</organism>
<keyword evidence="3" id="KW-0539">Nucleus</keyword>
<dbReference type="Proteomes" id="UP000801492">
    <property type="component" value="Unassembled WGS sequence"/>
</dbReference>
<dbReference type="PANTHER" id="PTHR11534">
    <property type="entry name" value="MYOGENIC FACTOR"/>
    <property type="match status" value="1"/>
</dbReference>
<gene>
    <name evidence="6" type="ORF">ILUMI_01615</name>
</gene>
<evidence type="ECO:0000313" key="7">
    <source>
        <dbReference type="Proteomes" id="UP000801492"/>
    </source>
</evidence>
<reference evidence="6" key="1">
    <citation type="submission" date="2019-08" db="EMBL/GenBank/DDBJ databases">
        <title>The genome of the North American firefly Photinus pyralis.</title>
        <authorList>
            <consortium name="Photinus pyralis genome working group"/>
            <person name="Fallon T.R."/>
            <person name="Sander Lower S.E."/>
            <person name="Weng J.-K."/>
        </authorList>
    </citation>
    <scope>NUCLEOTIDE SEQUENCE</scope>
    <source>
        <strain evidence="6">TRF0915ILg1</strain>
        <tissue evidence="6">Whole body</tissue>
    </source>
</reference>
<dbReference type="GO" id="GO:0000981">
    <property type="term" value="F:DNA-binding transcription factor activity, RNA polymerase II-specific"/>
    <property type="evidence" value="ECO:0007669"/>
    <property type="project" value="TreeGrafter"/>
</dbReference>
<feature type="region of interest" description="Disordered" evidence="4">
    <location>
        <begin position="99"/>
        <end position="129"/>
    </location>
</feature>
<dbReference type="OrthoDB" id="10049614at2759"/>
<dbReference type="GO" id="GO:0045663">
    <property type="term" value="P:positive regulation of myoblast differentiation"/>
    <property type="evidence" value="ECO:0007669"/>
    <property type="project" value="TreeGrafter"/>
</dbReference>
<sequence>MNINYETSSHELTPTNFLSRSAQYNVKVRQKLGTYTEVISTSFFPNPSSSNPLQKPNHYGQTRISFNSNCSSKFYKSFDGTRKLTEVKASSFKPLSSEFNAKVPENREQDNGKAHLKQDTGYVSAESSIESEDEKELNHILEPQNGNCETNGPRKCLAWACKACKKKTVTIDRRKAATLRERRRLRKVNEAFELLKRRSCNNPGQRLPKVEILRSAIEYIEYLEEVLQGSKTSNETSMASSNQEYINGQTQGYFNEKLHQFSEPLNKFSTANNFDLASTTSSLDCLNLIVQSITNNPKIQEHGETS</sequence>
<evidence type="ECO:0000256" key="3">
    <source>
        <dbReference type="ARBA" id="ARBA00023242"/>
    </source>
</evidence>
<dbReference type="SMART" id="SM00520">
    <property type="entry name" value="BASIC"/>
    <property type="match status" value="1"/>
</dbReference>
<protein>
    <recommendedName>
        <fullName evidence="5">BHLH domain-containing protein</fullName>
    </recommendedName>
</protein>
<dbReference type="GO" id="GO:0005634">
    <property type="term" value="C:nucleus"/>
    <property type="evidence" value="ECO:0007669"/>
    <property type="project" value="UniProtKB-SubCell"/>
</dbReference>
<evidence type="ECO:0000256" key="1">
    <source>
        <dbReference type="ARBA" id="ARBA00004123"/>
    </source>
</evidence>
<comment type="subcellular location">
    <subcellularLocation>
        <location evidence="1">Nucleus</location>
    </subcellularLocation>
</comment>
<feature type="compositionally biased region" description="Basic and acidic residues" evidence="4">
    <location>
        <begin position="104"/>
        <end position="118"/>
    </location>
</feature>
<dbReference type="InterPro" id="IPR011598">
    <property type="entry name" value="bHLH_dom"/>
</dbReference>
<dbReference type="SUPFAM" id="SSF47459">
    <property type="entry name" value="HLH, helix-loop-helix DNA-binding domain"/>
    <property type="match status" value="1"/>
</dbReference>
<evidence type="ECO:0000259" key="5">
    <source>
        <dbReference type="PROSITE" id="PS50888"/>
    </source>
</evidence>
<dbReference type="GO" id="GO:0046983">
    <property type="term" value="F:protein dimerization activity"/>
    <property type="evidence" value="ECO:0007669"/>
    <property type="project" value="InterPro"/>
</dbReference>
<accession>A0A8K0DE95</accession>
<dbReference type="Gene3D" id="4.10.280.10">
    <property type="entry name" value="Helix-loop-helix DNA-binding domain"/>
    <property type="match status" value="1"/>
</dbReference>
<dbReference type="SMART" id="SM00353">
    <property type="entry name" value="HLH"/>
    <property type="match status" value="1"/>
</dbReference>
<dbReference type="GO" id="GO:0000978">
    <property type="term" value="F:RNA polymerase II cis-regulatory region sequence-specific DNA binding"/>
    <property type="evidence" value="ECO:0007669"/>
    <property type="project" value="TreeGrafter"/>
</dbReference>
<dbReference type="EMBL" id="VTPC01000736">
    <property type="protein sequence ID" value="KAF2904568.1"/>
    <property type="molecule type" value="Genomic_DNA"/>
</dbReference>
<keyword evidence="2" id="KW-0238">DNA-binding</keyword>
<dbReference type="InterPro" id="IPR036638">
    <property type="entry name" value="HLH_DNA-bd_sf"/>
</dbReference>
<dbReference type="Pfam" id="PF01586">
    <property type="entry name" value="Basic"/>
    <property type="match status" value="1"/>
</dbReference>
<comment type="caution">
    <text evidence="6">The sequence shown here is derived from an EMBL/GenBank/DDBJ whole genome shotgun (WGS) entry which is preliminary data.</text>
</comment>
<dbReference type="PROSITE" id="PS50888">
    <property type="entry name" value="BHLH"/>
    <property type="match status" value="1"/>
</dbReference>
<dbReference type="InterPro" id="IPR002546">
    <property type="entry name" value="MyoD_N"/>
</dbReference>
<dbReference type="PANTHER" id="PTHR11534:SF9">
    <property type="entry name" value="MYOGENIC-DETERMINATION PROTEIN"/>
    <property type="match status" value="1"/>
</dbReference>
<dbReference type="CDD" id="cd19699">
    <property type="entry name" value="bHLH_TS_dMYOD_like"/>
    <property type="match status" value="1"/>
</dbReference>
<evidence type="ECO:0000256" key="2">
    <source>
        <dbReference type="ARBA" id="ARBA00023125"/>
    </source>
</evidence>